<evidence type="ECO:0000313" key="3">
    <source>
        <dbReference type="Proteomes" id="UP001497497"/>
    </source>
</evidence>
<feature type="compositionally biased region" description="Polar residues" evidence="1">
    <location>
        <begin position="659"/>
        <end position="687"/>
    </location>
</feature>
<feature type="compositionally biased region" description="Low complexity" evidence="1">
    <location>
        <begin position="959"/>
        <end position="974"/>
    </location>
</feature>
<feature type="compositionally biased region" description="Basic and acidic residues" evidence="1">
    <location>
        <begin position="1104"/>
        <end position="1116"/>
    </location>
</feature>
<feature type="compositionally biased region" description="Polar residues" evidence="1">
    <location>
        <begin position="699"/>
        <end position="716"/>
    </location>
</feature>
<feature type="compositionally biased region" description="Low complexity" evidence="1">
    <location>
        <begin position="1039"/>
        <end position="1052"/>
    </location>
</feature>
<feature type="compositionally biased region" description="Basic and acidic residues" evidence="1">
    <location>
        <begin position="247"/>
        <end position="256"/>
    </location>
</feature>
<feature type="compositionally biased region" description="Polar residues" evidence="1">
    <location>
        <begin position="358"/>
        <end position="367"/>
    </location>
</feature>
<feature type="non-terminal residue" evidence="2">
    <location>
        <position position="1"/>
    </location>
</feature>
<feature type="compositionally biased region" description="Polar residues" evidence="1">
    <location>
        <begin position="566"/>
        <end position="596"/>
    </location>
</feature>
<evidence type="ECO:0000313" key="2">
    <source>
        <dbReference type="EMBL" id="CAL1526802.1"/>
    </source>
</evidence>
<feature type="compositionally biased region" description="Polar residues" evidence="1">
    <location>
        <begin position="986"/>
        <end position="1005"/>
    </location>
</feature>
<feature type="region of interest" description="Disordered" evidence="1">
    <location>
        <begin position="45"/>
        <end position="261"/>
    </location>
</feature>
<protein>
    <recommendedName>
        <fullName evidence="4">PDZ domain-containing protein</fullName>
    </recommendedName>
</protein>
<feature type="compositionally biased region" description="Low complexity" evidence="1">
    <location>
        <begin position="1350"/>
        <end position="1363"/>
    </location>
</feature>
<feature type="compositionally biased region" description="Low complexity" evidence="1">
    <location>
        <begin position="1409"/>
        <end position="1418"/>
    </location>
</feature>
<comment type="caution">
    <text evidence="2">The sequence shown here is derived from an EMBL/GenBank/DDBJ whole genome shotgun (WGS) entry which is preliminary data.</text>
</comment>
<feature type="region of interest" description="Disordered" evidence="1">
    <location>
        <begin position="890"/>
        <end position="910"/>
    </location>
</feature>
<feature type="region of interest" description="Disordered" evidence="1">
    <location>
        <begin position="1345"/>
        <end position="1382"/>
    </location>
</feature>
<feature type="compositionally biased region" description="Basic and acidic residues" evidence="1">
    <location>
        <begin position="1422"/>
        <end position="1437"/>
    </location>
</feature>
<name>A0AAV2H2T8_LYMST</name>
<feature type="compositionally biased region" description="Basic and acidic residues" evidence="1">
    <location>
        <begin position="61"/>
        <end position="78"/>
    </location>
</feature>
<feature type="region of interest" description="Disordered" evidence="1">
    <location>
        <begin position="344"/>
        <end position="473"/>
    </location>
</feature>
<accession>A0AAV2H2T8</accession>
<dbReference type="Proteomes" id="UP001497497">
    <property type="component" value="Unassembled WGS sequence"/>
</dbReference>
<feature type="region of interest" description="Disordered" evidence="1">
    <location>
        <begin position="497"/>
        <end position="718"/>
    </location>
</feature>
<feature type="compositionally biased region" description="Low complexity" evidence="1">
    <location>
        <begin position="179"/>
        <end position="207"/>
    </location>
</feature>
<keyword evidence="3" id="KW-1185">Reference proteome</keyword>
<feature type="compositionally biased region" description="Polar residues" evidence="1">
    <location>
        <begin position="1053"/>
        <end position="1085"/>
    </location>
</feature>
<feature type="compositionally biased region" description="Basic and acidic residues" evidence="1">
    <location>
        <begin position="453"/>
        <end position="464"/>
    </location>
</feature>
<evidence type="ECO:0000256" key="1">
    <source>
        <dbReference type="SAM" id="MobiDB-lite"/>
    </source>
</evidence>
<feature type="compositionally biased region" description="Polar residues" evidence="1">
    <location>
        <begin position="1014"/>
        <end position="1032"/>
    </location>
</feature>
<proteinExistence type="predicted"/>
<feature type="region of interest" description="Disordered" evidence="1">
    <location>
        <begin position="959"/>
        <end position="1132"/>
    </location>
</feature>
<feature type="compositionally biased region" description="Polar residues" evidence="1">
    <location>
        <begin position="538"/>
        <end position="553"/>
    </location>
</feature>
<feature type="compositionally biased region" description="Polar residues" evidence="1">
    <location>
        <begin position="404"/>
        <end position="429"/>
    </location>
</feature>
<feature type="compositionally biased region" description="Basic and acidic residues" evidence="1">
    <location>
        <begin position="1217"/>
        <end position="1229"/>
    </location>
</feature>
<dbReference type="EMBL" id="CAXITT010000009">
    <property type="protein sequence ID" value="CAL1526802.1"/>
    <property type="molecule type" value="Genomic_DNA"/>
</dbReference>
<evidence type="ECO:0008006" key="4">
    <source>
        <dbReference type="Google" id="ProtNLM"/>
    </source>
</evidence>
<feature type="compositionally biased region" description="Polar residues" evidence="1">
    <location>
        <begin position="604"/>
        <end position="648"/>
    </location>
</feature>
<feature type="region of interest" description="Disordered" evidence="1">
    <location>
        <begin position="1151"/>
        <end position="1330"/>
    </location>
</feature>
<feature type="region of interest" description="Disordered" evidence="1">
    <location>
        <begin position="1398"/>
        <end position="1491"/>
    </location>
</feature>
<sequence>ASDSALVEKDYVLRINDIPCSDVGQALDIVDTAFTTLTITVLRGNWDFPSNGPKPQSHLQRATDLRRKEYRGQRHSDDSIVYTQSKSSQAATMRPSRRRGESFNVGKLSGVPPDKGVPPKNHSPSSDPPWGPRGDQRRSAPNDATGGDGRYHESHWSAAGQSQKQRDHLANVNRRRSDGQTLSSSPSSSSAYQQQQQRQLLLSMKSSPNLAKPDGSDIDESVLASPRGHPHMMSTKSSPNLLDDLGSESRHREASDVRYSSQGMLRTSSSDYNMKQGIYANSSVPGLREYGSQVYTPDMYTSEMIASKKQTRRSMPAHSLYRYQPDYENVSLLGTAPLRSEKISEIDDIDEVTGRESIPQSPDTQGYNPMGGAGPPTRDPASLKYIKVNQNHEKYPSWPVTKPSGASEQTQPINTRAQSMTDNTNTSKEFPQKQRLAYTPGLRPLAEKNSPVAERKAEDGKGRNTSDPGLKSEFVYDRFGRVHRRNYDSVENKFEDFYKNSKSGYPPPKMDPDGNNIGDKNYNVPSPPERESKGIDQQELSTRLSGIGDQSSYHSHRASHGEHTSRFSNTQQYLPYAATTQDPNKTGGNVRPSNLNIKHENLPADQNSSRMDSSTSPLEGSPLSYNQREIRSNSQGDNSQPASLQSRPRSWHDPHKQASPLQPWQDKNGSVRQQSPGSAANAGQSPAPQAVLRPRQSPKPDSSNRPSSGVEFSTQSEKSKSYIVKSTPYYNTSTQTEMMPYAIKLSNPSIQSSKLRNAETQVGEFGTQTSPKTPEDQKKMYEEKSIQARMSRDFQNVDLEPNFEKKFPTDAKLPGEEFFKFPPSNSMRSSQFTGIHDIQAKYATDEIPNTNSGNNHSKNSIPSYMDNSASILRKLSEEFYGNRLGLAGGDKRLSSASSQEPSPKYDAATAGTALQPGLREAESYSSVVIHHDQTAGLFGRDDFGSVSSIADSRHDVSSVFSEASSSYKTDSSSSRSRRSLDPALLSQKSRFQQNDPRTFSSTSSSGHHRETSAPVISSSNLTRGGINQSSPAGSAKPYNISHSSNNNSDLSSTTARPTSSSDPRHSQGATFASNAESLSGLGSQVPTTTPSSATSSTAQSRRQPGLEEPRMNRHGSDSVFNNTEDDLSDYQFNRKPSLRKAYGIYDETERLISQSPAPQPKPLGKEQDGLSSAYVPMSRSNKSSDSLGLGLIQEEDDPSTGEGGSGQRPSGNSGGVFDERSGSGRDEQVKYPWQNEAWRKSQSELLKGSSLKRTTSEQIPTVKPSTSYKPSSYDTETGLFRSNEKPVTTFPGPSPHSMDYQSLHNHTSSDYGSSHSRTQSEDLTLLGNEPDLKKFQQQAVLSFYQRKTHGSSSSQGSSQGSSQLKEKFSADSSMYEAIEGSHSESVADIISKANENLAKSAQRVDSIRRSNSTSSRSSDYMDMAKHERMRRETDWSRLRSSGSLRYSPDHDRRSSRSSFASENHYEDISMFSPSTPRDSIADSMDIVSFSN</sequence>
<gene>
    <name evidence="2" type="ORF">GSLYS_00000979001</name>
</gene>
<feature type="compositionally biased region" description="Polar residues" evidence="1">
    <location>
        <begin position="1251"/>
        <end position="1275"/>
    </location>
</feature>
<feature type="compositionally biased region" description="Polar residues" evidence="1">
    <location>
        <begin position="81"/>
        <end position="91"/>
    </location>
</feature>
<feature type="compositionally biased region" description="Polar residues" evidence="1">
    <location>
        <begin position="1299"/>
        <end position="1317"/>
    </location>
</feature>
<organism evidence="2 3">
    <name type="scientific">Lymnaea stagnalis</name>
    <name type="common">Great pond snail</name>
    <name type="synonym">Helix stagnalis</name>
    <dbReference type="NCBI Taxonomy" id="6523"/>
    <lineage>
        <taxon>Eukaryota</taxon>
        <taxon>Metazoa</taxon>
        <taxon>Spiralia</taxon>
        <taxon>Lophotrochozoa</taxon>
        <taxon>Mollusca</taxon>
        <taxon>Gastropoda</taxon>
        <taxon>Heterobranchia</taxon>
        <taxon>Euthyneura</taxon>
        <taxon>Panpulmonata</taxon>
        <taxon>Hygrophila</taxon>
        <taxon>Lymnaeoidea</taxon>
        <taxon>Lymnaeidae</taxon>
        <taxon>Lymnaea</taxon>
    </lineage>
</organism>
<feature type="compositionally biased region" description="Low complexity" evidence="1">
    <location>
        <begin position="1086"/>
        <end position="1103"/>
    </location>
</feature>
<reference evidence="2 3" key="1">
    <citation type="submission" date="2024-04" db="EMBL/GenBank/DDBJ databases">
        <authorList>
            <consortium name="Genoscope - CEA"/>
            <person name="William W."/>
        </authorList>
    </citation>
    <scope>NUCLEOTIDE SEQUENCE [LARGE SCALE GENOMIC DNA]</scope>
</reference>